<dbReference type="STRING" id="1265846.PROCOU_14068"/>
<organism evidence="1 2">
    <name type="scientific">Listeria rocourtiae</name>
    <dbReference type="NCBI Taxonomy" id="647910"/>
    <lineage>
        <taxon>Bacteria</taxon>
        <taxon>Bacillati</taxon>
        <taxon>Bacillota</taxon>
        <taxon>Bacilli</taxon>
        <taxon>Bacillales</taxon>
        <taxon>Listeriaceae</taxon>
        <taxon>Listeria</taxon>
    </lineage>
</organism>
<sequence length="162" mass="19019">MKTSEFKAILDEMDLAAYETKEGFRVIDSNYTFATVNNRREHVMKIYMDAHAILGREAVAELFELLTAYASTPLSEREEPKLYYLRDPVITTGYNYLAIHNEMQHRQYTDLPDSLLGDFYQFTDLDDSDMGYWQYGFTRAEIDAFEFEHAHLIEKEVENDGR</sequence>
<dbReference type="AlphaFoldDB" id="A0A4R6ZR14"/>
<dbReference type="EMBL" id="SNZK01000001">
    <property type="protein sequence ID" value="TDR55081.1"/>
    <property type="molecule type" value="Genomic_DNA"/>
</dbReference>
<comment type="caution">
    <text evidence="1">The sequence shown here is derived from an EMBL/GenBank/DDBJ whole genome shotgun (WGS) entry which is preliminary data.</text>
</comment>
<accession>A0A4R6ZR14</accession>
<reference evidence="1 2" key="1">
    <citation type="submission" date="2019-03" db="EMBL/GenBank/DDBJ databases">
        <title>Genomic Encyclopedia of Type Strains, Phase III (KMG-III): the genomes of soil and plant-associated and newly described type strains.</title>
        <authorList>
            <person name="Whitman W."/>
        </authorList>
    </citation>
    <scope>NUCLEOTIDE SEQUENCE [LARGE SCALE GENOMIC DNA]</scope>
    <source>
        <strain evidence="1 2">CECT 7972</strain>
    </source>
</reference>
<proteinExistence type="predicted"/>
<name>A0A4R6ZR14_9LIST</name>
<dbReference type="OrthoDB" id="2299565at2"/>
<gene>
    <name evidence="1" type="ORF">DFP96_1017</name>
</gene>
<keyword evidence="2" id="KW-1185">Reference proteome</keyword>
<protein>
    <submittedName>
        <fullName evidence="1">Uncharacterized protein</fullName>
    </submittedName>
</protein>
<dbReference type="Proteomes" id="UP000295558">
    <property type="component" value="Unassembled WGS sequence"/>
</dbReference>
<evidence type="ECO:0000313" key="2">
    <source>
        <dbReference type="Proteomes" id="UP000295558"/>
    </source>
</evidence>
<dbReference type="RefSeq" id="WP_036072908.1">
    <property type="nucleotide sequence ID" value="NZ_SNZK01000001.1"/>
</dbReference>
<evidence type="ECO:0000313" key="1">
    <source>
        <dbReference type="EMBL" id="TDR55081.1"/>
    </source>
</evidence>